<dbReference type="RefSeq" id="WP_207163729.1">
    <property type="nucleotide sequence ID" value="NZ_CP071382.1"/>
</dbReference>
<dbReference type="PANTHER" id="PTHR34322">
    <property type="entry name" value="TRANSPOSASE, Y1_TNP DOMAIN-CONTAINING"/>
    <property type="match status" value="1"/>
</dbReference>
<evidence type="ECO:0000313" key="3">
    <source>
        <dbReference type="Proteomes" id="UP000663651"/>
    </source>
</evidence>
<dbReference type="SMART" id="SM01321">
    <property type="entry name" value="Y1_Tnp"/>
    <property type="match status" value="1"/>
</dbReference>
<dbReference type="Proteomes" id="UP000663651">
    <property type="component" value="Chromosome"/>
</dbReference>
<dbReference type="Pfam" id="PF01797">
    <property type="entry name" value="Y1_Tnp"/>
    <property type="match status" value="1"/>
</dbReference>
<evidence type="ECO:0000313" key="2">
    <source>
        <dbReference type="EMBL" id="QSV45938.1"/>
    </source>
</evidence>
<protein>
    <submittedName>
        <fullName evidence="2">Transposase</fullName>
    </submittedName>
</protein>
<proteinExistence type="predicted"/>
<gene>
    <name evidence="2" type="ORF">JZM60_01180</name>
</gene>
<feature type="domain" description="Transposase IS200-like" evidence="1">
    <location>
        <begin position="9"/>
        <end position="125"/>
    </location>
</feature>
<dbReference type="EMBL" id="CP071382">
    <property type="protein sequence ID" value="QSV45938.1"/>
    <property type="molecule type" value="Genomic_DNA"/>
</dbReference>
<evidence type="ECO:0000259" key="1">
    <source>
        <dbReference type="SMART" id="SM01321"/>
    </source>
</evidence>
<keyword evidence="3" id="KW-1185">Reference proteome</keyword>
<dbReference type="PANTHER" id="PTHR34322:SF2">
    <property type="entry name" value="TRANSPOSASE IS200-LIKE DOMAIN-CONTAINING PROTEIN"/>
    <property type="match status" value="1"/>
</dbReference>
<name>A0ABX7Q4F5_9BACT</name>
<organism evidence="2 3">
    <name type="scientific">Geobacter benzoatilyticus</name>
    <dbReference type="NCBI Taxonomy" id="2815309"/>
    <lineage>
        <taxon>Bacteria</taxon>
        <taxon>Pseudomonadati</taxon>
        <taxon>Thermodesulfobacteriota</taxon>
        <taxon>Desulfuromonadia</taxon>
        <taxon>Geobacterales</taxon>
        <taxon>Geobacteraceae</taxon>
        <taxon>Geobacter</taxon>
    </lineage>
</organism>
<reference evidence="2 3" key="1">
    <citation type="submission" date="2021-03" db="EMBL/GenBank/DDBJ databases">
        <title>Geobacter metallireducens gen. nov. sp. nov., a microorganism capable of coupling the complete oxidation of organic compounds to the reduction of iron and other metals.</title>
        <authorList>
            <person name="Li Y."/>
        </authorList>
    </citation>
    <scope>NUCLEOTIDE SEQUENCE [LARGE SCALE GENOMIC DNA]</scope>
    <source>
        <strain evidence="2 3">Jerry-YX</strain>
    </source>
</reference>
<dbReference type="InterPro" id="IPR002686">
    <property type="entry name" value="Transposase_17"/>
</dbReference>
<sequence>MPRIGRLVIPNYPHHIIHRGHNRSPVFAVDDDYLYYLENLFELKTKLGCKLYAYCLMTNHVHLIVDPGNDTEALALLMKGAAARQTRYVNRLERRTGTLWEGRYRSSIVCKDSYLMACCRYVEMNPVRALIVGAPNMYRWSSYSAKIGNPVLFPPDPDPFYLDLGKDEPTRRRKYAEWVLSSVPEGEWERIRRAVQSAHPIGDEKFASVIAEKIGIRLENRVPGRPRKIRDK</sequence>
<dbReference type="SUPFAM" id="SSF143422">
    <property type="entry name" value="Transposase IS200-like"/>
    <property type="match status" value="1"/>
</dbReference>
<accession>A0ABX7Q4F5</accession>
<dbReference type="InterPro" id="IPR036515">
    <property type="entry name" value="Transposase_17_sf"/>
</dbReference>
<dbReference type="Gene3D" id="3.30.70.1290">
    <property type="entry name" value="Transposase IS200-like"/>
    <property type="match status" value="1"/>
</dbReference>